<sequence>MSHAMRFWFRVPVRSLCAFALLSVLVLSHASLAGPASPPSCPRATGPEWLRVTSTHFHIRTSLDEDSARRAARELERLRDALRSLWGPAFDPLGHVDVILLRERELAEFTGQQVGQQVGGFHAEDANDVPLMALGVQGERFEELVDRSTLAHELAHHLTRFLFRRDSRWVSEGLAAFLETVRMGEGPAGTVLGYPHPGHLKHLRAHGCLPVEELWRWDERPALEDPGLHDFYASSWLWVHYLFGMHRERLTRFEQALYDAREPHQAWEEAFGDAGDLEKGLQEYVRGNVYQATSFAAPPEPPPARVEKLPHAEVHAVRAQLWLRSPGGMAWEERLRRARPEVQQALSEDVTNVAAVVLRSGMARDEAERLALARALVKARPDAGEGWSLLGRALQATKAPLPEQEEAFRKAVALLPDSASAQGDLARHYIFRGLPEKALEPATRTWLLAPSSALSLEVYAISALQLGYCTDGLRTLRQTLSVVSAKASTRPELLRSLGDRLTRYEHACDEAKRSTPAK</sequence>
<feature type="domain" description="DUF1570" evidence="2">
    <location>
        <begin position="148"/>
        <end position="255"/>
    </location>
</feature>
<accession>A0A7D5BH31</accession>
<dbReference type="InterPro" id="IPR011990">
    <property type="entry name" value="TPR-like_helical_dom_sf"/>
</dbReference>
<proteinExistence type="predicted"/>
<dbReference type="AlphaFoldDB" id="A0A7D5BH31"/>
<feature type="signal peptide" evidence="1">
    <location>
        <begin position="1"/>
        <end position="33"/>
    </location>
</feature>
<reference evidence="3" key="1">
    <citation type="journal article" date="2020" name="Molecules">
        <title>2-Hydroxysorangiadenosine: Structure and Biosynthesis of a Myxobacterial Sesquiterpene-Nucleoside.</title>
        <authorList>
            <person name="Okoth D.A."/>
            <person name="Hug J.J."/>
            <person name="Garcia R."/>
            <person name="Sproer C."/>
            <person name="Overmann J."/>
            <person name="Muller R."/>
        </authorList>
    </citation>
    <scope>NUCLEOTIDE SEQUENCE</scope>
    <source>
        <strain evidence="3">MCy10943</strain>
    </source>
</reference>
<evidence type="ECO:0000256" key="1">
    <source>
        <dbReference type="SAM" id="SignalP"/>
    </source>
</evidence>
<evidence type="ECO:0000313" key="3">
    <source>
        <dbReference type="EMBL" id="QKW93723.1"/>
    </source>
</evidence>
<dbReference type="EMBL" id="MT520813">
    <property type="protein sequence ID" value="QKW93723.1"/>
    <property type="molecule type" value="Genomic_DNA"/>
</dbReference>
<keyword evidence="1" id="KW-0732">Signal</keyword>
<dbReference type="InterPro" id="IPR011464">
    <property type="entry name" value="DUF1570"/>
</dbReference>
<protein>
    <recommendedName>
        <fullName evidence="2">DUF1570 domain-containing protein</fullName>
    </recommendedName>
</protein>
<dbReference type="Gene3D" id="1.25.40.10">
    <property type="entry name" value="Tetratricopeptide repeat domain"/>
    <property type="match status" value="1"/>
</dbReference>
<dbReference type="Pfam" id="PF07607">
    <property type="entry name" value="DUF1570"/>
    <property type="match status" value="1"/>
</dbReference>
<feature type="chain" id="PRO_5028354723" description="DUF1570 domain-containing protein" evidence="1">
    <location>
        <begin position="34"/>
        <end position="518"/>
    </location>
</feature>
<name>A0A7D5BH31_9BACT</name>
<dbReference type="SUPFAM" id="SSF48452">
    <property type="entry name" value="TPR-like"/>
    <property type="match status" value="1"/>
</dbReference>
<evidence type="ECO:0000259" key="2">
    <source>
        <dbReference type="Pfam" id="PF07607"/>
    </source>
</evidence>
<organism evidence="3">
    <name type="scientific">Vitiosangium cumulatum</name>
    <dbReference type="NCBI Taxonomy" id="1867796"/>
    <lineage>
        <taxon>Bacteria</taxon>
        <taxon>Pseudomonadati</taxon>
        <taxon>Myxococcota</taxon>
        <taxon>Myxococcia</taxon>
        <taxon>Myxococcales</taxon>
        <taxon>Cystobacterineae</taxon>
        <taxon>Archangiaceae</taxon>
        <taxon>Vitiosangium</taxon>
    </lineage>
</organism>